<evidence type="ECO:0000313" key="1">
    <source>
        <dbReference type="EMBL" id="WAJ30003.1"/>
    </source>
</evidence>
<dbReference type="EMBL" id="CP113520">
    <property type="protein sequence ID" value="WAJ30003.1"/>
    <property type="molecule type" value="Genomic_DNA"/>
</dbReference>
<keyword evidence="2" id="KW-1185">Reference proteome</keyword>
<gene>
    <name evidence="1" type="ORF">OXU80_07270</name>
</gene>
<name>A0ACD4NT80_9HYPH</name>
<sequence length="55" mass="5707">MIEWIVILLVVAAIASLLGMQGTAGFATGIAKILIFIVLIGFLLALLLGVLVISL</sequence>
<protein>
    <submittedName>
        <fullName evidence="1">DUF1328 domain-containing protein</fullName>
    </submittedName>
</protein>
<dbReference type="Proteomes" id="UP001163223">
    <property type="component" value="Chromosome"/>
</dbReference>
<evidence type="ECO:0000313" key="2">
    <source>
        <dbReference type="Proteomes" id="UP001163223"/>
    </source>
</evidence>
<accession>A0ACD4NT80</accession>
<proteinExistence type="predicted"/>
<organism evidence="1 2">
    <name type="scientific">Antarcticirhabdus aurantiaca</name>
    <dbReference type="NCBI Taxonomy" id="2606717"/>
    <lineage>
        <taxon>Bacteria</taxon>
        <taxon>Pseudomonadati</taxon>
        <taxon>Pseudomonadota</taxon>
        <taxon>Alphaproteobacteria</taxon>
        <taxon>Hyphomicrobiales</taxon>
        <taxon>Aurantimonadaceae</taxon>
        <taxon>Antarcticirhabdus</taxon>
    </lineage>
</organism>
<reference evidence="1" key="1">
    <citation type="submission" date="2022-11" db="EMBL/GenBank/DDBJ databases">
        <title>beta-Carotene-producing bacterium, Jeongeuplla avenae sp. nov., alleviates the salt stress of Arabidopsis seedlings.</title>
        <authorList>
            <person name="Jiang L."/>
            <person name="Lee J."/>
        </authorList>
    </citation>
    <scope>NUCLEOTIDE SEQUENCE</scope>
    <source>
        <strain evidence="1">DY_R2A_6</strain>
    </source>
</reference>